<comment type="function">
    <text evidence="6">Catalyzes the thiamine diphosphate-dependent decarboxylation of 2-oxoglutarate and the subsequent addition of the resulting succinic semialdehyde-thiamine pyrophosphate anion to isochorismate to yield 2-succinyl-5-enolpyruvyl-6-hydroxy-3-cyclohexene-1-carboxylate (SEPHCHC).</text>
</comment>
<dbReference type="InterPro" id="IPR011766">
    <property type="entry name" value="TPP_enzyme_TPP-bd"/>
</dbReference>
<reference evidence="9 10" key="1">
    <citation type="submission" date="2016-10" db="EMBL/GenBank/DDBJ databases">
        <authorList>
            <person name="Varghese N."/>
            <person name="Submissions S."/>
        </authorList>
    </citation>
    <scope>NUCLEOTIDE SEQUENCE [LARGE SCALE GENOMIC DNA]</scope>
    <source>
        <strain evidence="9 10">DSM 9169</strain>
    </source>
</reference>
<dbReference type="Pfam" id="PF02775">
    <property type="entry name" value="TPP_enzyme_C"/>
    <property type="match status" value="1"/>
</dbReference>
<protein>
    <recommendedName>
        <fullName evidence="6">2-succinyl-5-enolpyruvyl-6-hydroxy-3-cyclohexene-1-carboxylate synthase</fullName>
        <shortName evidence="6">SEPHCHC synthase</shortName>
        <ecNumber evidence="6">2.2.1.9</ecNumber>
    </recommendedName>
    <alternativeName>
        <fullName evidence="6">Menaquinone biosynthesis protein MenD</fullName>
    </alternativeName>
</protein>
<evidence type="ECO:0000313" key="10">
    <source>
        <dbReference type="Proteomes" id="UP000198976"/>
    </source>
</evidence>
<comment type="catalytic activity">
    <reaction evidence="6">
        <text>isochorismate + 2-oxoglutarate + H(+) = 5-enolpyruvoyl-6-hydroxy-2-succinyl-cyclohex-3-ene-1-carboxylate + CO2</text>
        <dbReference type="Rhea" id="RHEA:25593"/>
        <dbReference type="ChEBI" id="CHEBI:15378"/>
        <dbReference type="ChEBI" id="CHEBI:16526"/>
        <dbReference type="ChEBI" id="CHEBI:16810"/>
        <dbReference type="ChEBI" id="CHEBI:29780"/>
        <dbReference type="ChEBI" id="CHEBI:58818"/>
        <dbReference type="EC" id="2.2.1.9"/>
    </reaction>
</comment>
<dbReference type="InterPro" id="IPR004433">
    <property type="entry name" value="MenaQ_synth_MenD"/>
</dbReference>
<evidence type="ECO:0000259" key="8">
    <source>
        <dbReference type="Pfam" id="PF02776"/>
    </source>
</evidence>
<keyword evidence="1 6" id="KW-0808">Transferase</keyword>
<evidence type="ECO:0000256" key="1">
    <source>
        <dbReference type="ARBA" id="ARBA00022679"/>
    </source>
</evidence>
<keyword evidence="2 6" id="KW-0479">Metal-binding</keyword>
<proteinExistence type="inferred from homology"/>
<comment type="pathway">
    <text evidence="6">Quinol/quinone metabolism; menaquinone biosynthesis.</text>
</comment>
<keyword evidence="6" id="KW-0474">Menaquinone biosynthesis</keyword>
<comment type="pathway">
    <text evidence="6">Quinol/quinone metabolism; 1,4-dihydroxy-2-naphthoate biosynthesis; 1,4-dihydroxy-2-naphthoate from chorismate: step 2/7.</text>
</comment>
<evidence type="ECO:0000256" key="6">
    <source>
        <dbReference type="HAMAP-Rule" id="MF_01659"/>
    </source>
</evidence>
<dbReference type="EC" id="2.2.1.9" evidence="6"/>
<dbReference type="PANTHER" id="PTHR42916">
    <property type="entry name" value="2-SUCCINYL-5-ENOLPYRUVYL-6-HYDROXY-3-CYCLOHEXENE-1-CARBOXYLATE SYNTHASE"/>
    <property type="match status" value="1"/>
</dbReference>
<sequence length="558" mass="59555">MTQSLRLALGIVRALAAHGVRDFVYSPGSRSAPFAYALDACERHLDIRTWIVLDERDAAFFAGGLSRADELATPDFTPAAHEPRPVALIMTSGGAVAEMHAGIAEAHHSHLPLIVVSADRPFEMRSVGASQTTTQAGIFASHVSMTCDIPADTTADRALTARVGRLVAAARGWSATDRGPVHLNVALRDPLAPASAGDLEKILMDEGDPAVSATRFFLCEREPVAWRQVVDPNLRTVMIAGDGAHRDSAAWAERAGIPLLAEPTSELTGSSAWIPHQQSILSDSDVLSQIEQVIVTGRPTLSRPVSRLLARDDIRIVVVSEHTEWPDVAGRASSVVPSLCDVPLGEGGEWCDCLRERSGYADDALDPEQFSMLTVADLIWRDTGTDVLVLGASNTVRAFDLAIRTPAQASVVSNRGLAGIDGTIATAWGCSANGARVRAVMGDLTFFHDASALALRGGGALSIIVLDDQGGSIFASLEHGQAPQSMYERWFGCAQSVDIESLCRAYGWSYCAAVSLDDVAEALALPIDEPSVIHVELTRDADGMRRILTPSRSQKTSR</sequence>
<comment type="subunit">
    <text evidence="6">Homodimer.</text>
</comment>
<keyword evidence="4 6" id="KW-0786">Thiamine pyrophosphate</keyword>
<feature type="domain" description="Thiamine pyrophosphate enzyme N-terminal TPP-binding" evidence="8">
    <location>
        <begin position="10"/>
        <end position="134"/>
    </location>
</feature>
<dbReference type="PANTHER" id="PTHR42916:SF1">
    <property type="entry name" value="PROTEIN PHYLLO, CHLOROPLASTIC"/>
    <property type="match status" value="1"/>
</dbReference>
<name>A0ABY0VA19_9ACTO</name>
<evidence type="ECO:0000256" key="3">
    <source>
        <dbReference type="ARBA" id="ARBA00022842"/>
    </source>
</evidence>
<dbReference type="EMBL" id="LT629792">
    <property type="protein sequence ID" value="SDU02206.1"/>
    <property type="molecule type" value="Genomic_DNA"/>
</dbReference>
<dbReference type="PIRSF" id="PIRSF004983">
    <property type="entry name" value="MenD"/>
    <property type="match status" value="1"/>
</dbReference>
<evidence type="ECO:0000256" key="2">
    <source>
        <dbReference type="ARBA" id="ARBA00022723"/>
    </source>
</evidence>
<gene>
    <name evidence="6" type="primary">menD</name>
    <name evidence="9" type="ORF">SAMN04489714_1677</name>
</gene>
<comment type="similarity">
    <text evidence="6">Belongs to the TPP enzyme family. MenD subfamily.</text>
</comment>
<organism evidence="9 10">
    <name type="scientific">Schaalia radingae</name>
    <dbReference type="NCBI Taxonomy" id="131110"/>
    <lineage>
        <taxon>Bacteria</taxon>
        <taxon>Bacillati</taxon>
        <taxon>Actinomycetota</taxon>
        <taxon>Actinomycetes</taxon>
        <taxon>Actinomycetales</taxon>
        <taxon>Actinomycetaceae</taxon>
        <taxon>Schaalia</taxon>
    </lineage>
</organism>
<keyword evidence="5 6" id="KW-0464">Manganese</keyword>
<feature type="domain" description="Thiamine pyrophosphate enzyme TPP-binding" evidence="7">
    <location>
        <begin position="407"/>
        <end position="535"/>
    </location>
</feature>
<evidence type="ECO:0000256" key="4">
    <source>
        <dbReference type="ARBA" id="ARBA00023052"/>
    </source>
</evidence>
<dbReference type="Pfam" id="PF02776">
    <property type="entry name" value="TPP_enzyme_N"/>
    <property type="match status" value="1"/>
</dbReference>
<dbReference type="SUPFAM" id="SSF52518">
    <property type="entry name" value="Thiamin diphosphate-binding fold (THDP-binding)"/>
    <property type="match status" value="2"/>
</dbReference>
<comment type="cofactor">
    <cofactor evidence="6">
        <name>Mg(2+)</name>
        <dbReference type="ChEBI" id="CHEBI:18420"/>
    </cofactor>
    <cofactor evidence="6">
        <name>Mn(2+)</name>
        <dbReference type="ChEBI" id="CHEBI:29035"/>
    </cofactor>
</comment>
<keyword evidence="3 6" id="KW-0460">Magnesium</keyword>
<accession>A0ABY0VA19</accession>
<evidence type="ECO:0000259" key="7">
    <source>
        <dbReference type="Pfam" id="PF02775"/>
    </source>
</evidence>
<dbReference type="CDD" id="cd07037">
    <property type="entry name" value="TPP_PYR_MenD"/>
    <property type="match status" value="1"/>
</dbReference>
<keyword evidence="10" id="KW-1185">Reference proteome</keyword>
<evidence type="ECO:0000256" key="5">
    <source>
        <dbReference type="ARBA" id="ARBA00023211"/>
    </source>
</evidence>
<dbReference type="NCBIfam" id="TIGR00173">
    <property type="entry name" value="menD"/>
    <property type="match status" value="1"/>
</dbReference>
<dbReference type="InterPro" id="IPR012001">
    <property type="entry name" value="Thiamin_PyroP_enz_TPP-bd_dom"/>
</dbReference>
<comment type="cofactor">
    <cofactor evidence="6">
        <name>thiamine diphosphate</name>
        <dbReference type="ChEBI" id="CHEBI:58937"/>
    </cofactor>
    <text evidence="6">Binds 1 thiamine pyrophosphate per subunit.</text>
</comment>
<dbReference type="Gene3D" id="3.40.50.1220">
    <property type="entry name" value="TPP-binding domain"/>
    <property type="match status" value="1"/>
</dbReference>
<dbReference type="Proteomes" id="UP000198976">
    <property type="component" value="Chromosome I"/>
</dbReference>
<dbReference type="InterPro" id="IPR029061">
    <property type="entry name" value="THDP-binding"/>
</dbReference>
<evidence type="ECO:0000313" key="9">
    <source>
        <dbReference type="EMBL" id="SDU02206.1"/>
    </source>
</evidence>
<dbReference type="RefSeq" id="WP_092648799.1">
    <property type="nucleotide sequence ID" value="NZ_LT629792.1"/>
</dbReference>
<dbReference type="HAMAP" id="MF_01659">
    <property type="entry name" value="MenD"/>
    <property type="match status" value="1"/>
</dbReference>
<dbReference type="Gene3D" id="3.40.50.970">
    <property type="match status" value="2"/>
</dbReference>